<feature type="compositionally biased region" description="Acidic residues" evidence="7">
    <location>
        <begin position="799"/>
        <end position="809"/>
    </location>
</feature>
<comment type="caution">
    <text evidence="10">The sequence shown here is derived from an EMBL/GenBank/DDBJ whole genome shotgun (WGS) entry which is preliminary data.</text>
</comment>
<sequence length="899" mass="98016">MKTYLIPLGLIASFASLSAQIKVAIHETNAIAAGMSSRPDGTVVTSSTETWNNAIGQTGSSIILSDTSGSATTASLSYNAGFIKSNTLGWESQSQDWVMMGTWIGFKQNESLTISNLPASYASGYSIVIYGDSNDGGTRTMDYFIDDGTNTKTATILDSAYFNGTFSNDKTVVITGLTGNSFTLTGNPNSSDSRSAICGLEIISLTTPFISSFEADPNYIQPGSSTTLSWSTFNSTHLTLNPGNINVTGSSSYSVSPNSSTTYSLTASDSTDNSSRQLTVHVGPERPNVLIFLIDDYGSMDTSVPFAYDQYNYSGTPLITAFNHFYKTPHIASLAANGMKFTQAYAMPMCSPTRVSLMTGQNSPRHGVTVHLNAYQTVDNKSFSIKTHRGPNNWRYLGMDGTDVTLPQLLKDTGYHTFLIGKDHMSHQQNPTAIGFDVSDDGLVKAPVMTSKTNAALENAVTLGNPFFAYVSYRDVHTAFYNATDAIGDYSDAYNTNHAKFATMVESVDNSVGAIMAKLTELGVAENTLVFFLGDNGSDSPALSDEGWPRGIFFDDFPMRGKKGSAYEGGIRVPLIITWATPDSNNSLQQTLPIPAASVEHDMVTVEDLAPTILSLVEQSSPTMDGYDLTPYLRTEAGTHRPQKILRHMPHEHRSNYFTCYRESDWKIIYRYHIEESIANSETHEDSAYESFELYNLASDPNESENLASSNPEQLLKMARAMAQELNNSWGSHGELWPAHNPTLAEKPTRNLIDDPFFIDFNIGSRSLVDSDLDGLTDQQEDLDANGLLGLTETSADNPDTDTDNTDDYAETRLGLDPLDPNERFRVSSIVQSNGSITLTWPSSPGLSFDLHSSLDLSSPTSSWNIHTPNLPADLSESETTINIPITADRKFFSVELKP</sequence>
<keyword evidence="4 8" id="KW-0732">Signal</keyword>
<dbReference type="PANTHER" id="PTHR42693">
    <property type="entry name" value="ARYLSULFATASE FAMILY MEMBER"/>
    <property type="match status" value="1"/>
</dbReference>
<evidence type="ECO:0000256" key="4">
    <source>
        <dbReference type="ARBA" id="ARBA00022729"/>
    </source>
</evidence>
<evidence type="ECO:0000256" key="8">
    <source>
        <dbReference type="SAM" id="SignalP"/>
    </source>
</evidence>
<keyword evidence="3" id="KW-0479">Metal-binding</keyword>
<protein>
    <submittedName>
        <fullName evidence="10">Sulfatase-like hydrolase/transferase</fullName>
    </submittedName>
</protein>
<accession>A0ABW5E610</accession>
<evidence type="ECO:0000313" key="11">
    <source>
        <dbReference type="Proteomes" id="UP001597297"/>
    </source>
</evidence>
<gene>
    <name evidence="10" type="ORF">ACFSQZ_09535</name>
</gene>
<evidence type="ECO:0000256" key="5">
    <source>
        <dbReference type="ARBA" id="ARBA00022801"/>
    </source>
</evidence>
<evidence type="ECO:0000256" key="7">
    <source>
        <dbReference type="SAM" id="MobiDB-lite"/>
    </source>
</evidence>
<dbReference type="InterPro" id="IPR024607">
    <property type="entry name" value="Sulfatase_CS"/>
</dbReference>
<dbReference type="Proteomes" id="UP001597297">
    <property type="component" value="Unassembled WGS sequence"/>
</dbReference>
<dbReference type="Gene3D" id="3.30.1120.10">
    <property type="match status" value="1"/>
</dbReference>
<dbReference type="InterPro" id="IPR050738">
    <property type="entry name" value="Sulfatase"/>
</dbReference>
<evidence type="ECO:0000256" key="2">
    <source>
        <dbReference type="ARBA" id="ARBA00008779"/>
    </source>
</evidence>
<proteinExistence type="inferred from homology"/>
<feature type="signal peptide" evidence="8">
    <location>
        <begin position="1"/>
        <end position="19"/>
    </location>
</feature>
<dbReference type="PROSITE" id="PS00523">
    <property type="entry name" value="SULFATASE_1"/>
    <property type="match status" value="1"/>
</dbReference>
<evidence type="ECO:0000256" key="6">
    <source>
        <dbReference type="ARBA" id="ARBA00022837"/>
    </source>
</evidence>
<evidence type="ECO:0000256" key="1">
    <source>
        <dbReference type="ARBA" id="ARBA00001913"/>
    </source>
</evidence>
<reference evidence="11" key="1">
    <citation type="journal article" date="2019" name="Int. J. Syst. Evol. Microbiol.">
        <title>The Global Catalogue of Microorganisms (GCM) 10K type strain sequencing project: providing services to taxonomists for standard genome sequencing and annotation.</title>
        <authorList>
            <consortium name="The Broad Institute Genomics Platform"/>
            <consortium name="The Broad Institute Genome Sequencing Center for Infectious Disease"/>
            <person name="Wu L."/>
            <person name="Ma J."/>
        </authorList>
    </citation>
    <scope>NUCLEOTIDE SEQUENCE [LARGE SCALE GENOMIC DNA]</scope>
    <source>
        <strain evidence="11">JCM 16545</strain>
    </source>
</reference>
<comment type="cofactor">
    <cofactor evidence="1">
        <name>Ca(2+)</name>
        <dbReference type="ChEBI" id="CHEBI:29108"/>
    </cofactor>
</comment>
<feature type="region of interest" description="Disordered" evidence="7">
    <location>
        <begin position="790"/>
        <end position="809"/>
    </location>
</feature>
<evidence type="ECO:0000259" key="9">
    <source>
        <dbReference type="Pfam" id="PF00884"/>
    </source>
</evidence>
<keyword evidence="11" id="KW-1185">Reference proteome</keyword>
<dbReference type="Pfam" id="PF00884">
    <property type="entry name" value="Sulfatase"/>
    <property type="match status" value="1"/>
</dbReference>
<evidence type="ECO:0000313" key="10">
    <source>
        <dbReference type="EMBL" id="MFD2276708.1"/>
    </source>
</evidence>
<dbReference type="RefSeq" id="WP_377094663.1">
    <property type="nucleotide sequence ID" value="NZ_JBHSJM010000001.1"/>
</dbReference>
<dbReference type="InterPro" id="IPR000917">
    <property type="entry name" value="Sulfatase_N"/>
</dbReference>
<dbReference type="InterPro" id="IPR017850">
    <property type="entry name" value="Alkaline_phosphatase_core_sf"/>
</dbReference>
<dbReference type="PANTHER" id="PTHR42693:SF42">
    <property type="entry name" value="ARYLSULFATASE G"/>
    <property type="match status" value="1"/>
</dbReference>
<dbReference type="EMBL" id="JBHUJC010000026">
    <property type="protein sequence ID" value="MFD2276708.1"/>
    <property type="molecule type" value="Genomic_DNA"/>
</dbReference>
<organism evidence="10 11">
    <name type="scientific">Rubritalea spongiae</name>
    <dbReference type="NCBI Taxonomy" id="430797"/>
    <lineage>
        <taxon>Bacteria</taxon>
        <taxon>Pseudomonadati</taxon>
        <taxon>Verrucomicrobiota</taxon>
        <taxon>Verrucomicrobiia</taxon>
        <taxon>Verrucomicrobiales</taxon>
        <taxon>Rubritaleaceae</taxon>
        <taxon>Rubritalea</taxon>
    </lineage>
</organism>
<name>A0ABW5E610_9BACT</name>
<evidence type="ECO:0000256" key="3">
    <source>
        <dbReference type="ARBA" id="ARBA00022723"/>
    </source>
</evidence>
<comment type="similarity">
    <text evidence="2">Belongs to the sulfatase family.</text>
</comment>
<keyword evidence="5" id="KW-0378">Hydrolase</keyword>
<feature type="domain" description="Sulfatase N-terminal" evidence="9">
    <location>
        <begin position="287"/>
        <end position="617"/>
    </location>
</feature>
<dbReference type="SUPFAM" id="SSF53649">
    <property type="entry name" value="Alkaline phosphatase-like"/>
    <property type="match status" value="1"/>
</dbReference>
<feature type="chain" id="PRO_5046637038" evidence="8">
    <location>
        <begin position="20"/>
        <end position="899"/>
    </location>
</feature>
<keyword evidence="6" id="KW-0106">Calcium</keyword>
<dbReference type="Gene3D" id="3.40.720.10">
    <property type="entry name" value="Alkaline Phosphatase, subunit A"/>
    <property type="match status" value="1"/>
</dbReference>